<proteinExistence type="predicted"/>
<protein>
    <submittedName>
        <fullName evidence="1">Uncharacterized protein</fullName>
    </submittedName>
</protein>
<accession>A0A061AB52</accession>
<organism evidence="1">
    <name type="scientific">Streptomyces iranensis</name>
    <dbReference type="NCBI Taxonomy" id="576784"/>
    <lineage>
        <taxon>Bacteria</taxon>
        <taxon>Bacillati</taxon>
        <taxon>Actinomycetota</taxon>
        <taxon>Actinomycetes</taxon>
        <taxon>Kitasatosporales</taxon>
        <taxon>Streptomycetaceae</taxon>
        <taxon>Streptomyces</taxon>
        <taxon>Streptomyces violaceusniger group</taxon>
    </lineage>
</organism>
<name>A0A061AB52_9ACTN</name>
<sequence length="154" mass="16511">MRAMAASVRGIVTPLIAEHVPHERELLEYVQPLDDDGITRLFTRPDSDELLGFGVAEVAGLITPVVWLVVNEFVTRGAGVAADGFFARIRARFSRTPARGTGVAADPVPLTPEQQKAVYQRVYGEACLRGLEEAAAKQLGEAVVARLAMGPSGQ</sequence>
<dbReference type="HOGENOM" id="CLU_116279_0_0_11"/>
<dbReference type="AlphaFoldDB" id="A0A061AB52"/>
<gene>
    <name evidence="1" type="ORF">SIRAN9617</name>
</gene>
<dbReference type="EMBL" id="LK022848">
    <property type="protein sequence ID" value="CDR17636.1"/>
    <property type="molecule type" value="Genomic_DNA"/>
</dbReference>
<evidence type="ECO:0000313" key="1">
    <source>
        <dbReference type="EMBL" id="CDR17636.1"/>
    </source>
</evidence>
<reference evidence="1" key="1">
    <citation type="submission" date="2014-05" db="EMBL/GenBank/DDBJ databases">
        <authorList>
            <person name="Horn Fabian"/>
        </authorList>
    </citation>
    <scope>NUCLEOTIDE SEQUENCE</scope>
</reference>
<dbReference type="GeneID" id="32468386"/>